<reference evidence="2 4" key="1">
    <citation type="submission" date="2015-09" db="EMBL/GenBank/DDBJ databases">
        <authorList>
            <consortium name="Pathogen Informatics"/>
        </authorList>
    </citation>
    <scope>NUCLEOTIDE SEQUENCE [LARGE SCALE GENOMIC DNA]</scope>
    <source>
        <strain evidence="2 4">2789STDY5834885</strain>
    </source>
</reference>
<dbReference type="EMBL" id="CZAL01000014">
    <property type="protein sequence ID" value="CUP69933.1"/>
    <property type="molecule type" value="Genomic_DNA"/>
</dbReference>
<evidence type="ECO:0000313" key="4">
    <source>
        <dbReference type="Proteomes" id="UP000095709"/>
    </source>
</evidence>
<feature type="signal peptide" evidence="1">
    <location>
        <begin position="1"/>
        <end position="21"/>
    </location>
</feature>
<accession>A0A174Q9M9</accession>
<dbReference type="RefSeq" id="WP_055267453.1">
    <property type="nucleotide sequence ID" value="NZ_CZAL01000014.1"/>
</dbReference>
<keyword evidence="1" id="KW-0732">Signal</keyword>
<evidence type="ECO:0000256" key="1">
    <source>
        <dbReference type="SAM" id="SignalP"/>
    </source>
</evidence>
<gene>
    <name evidence="2" type="ORF">ERS852498_02599</name>
    <name evidence="3" type="ORF">L0N21_12295</name>
</gene>
<organism evidence="2 4">
    <name type="scientific">Fusicatenibacter saccharivorans</name>
    <dbReference type="NCBI Taxonomy" id="1150298"/>
    <lineage>
        <taxon>Bacteria</taxon>
        <taxon>Bacillati</taxon>
        <taxon>Bacillota</taxon>
        <taxon>Clostridia</taxon>
        <taxon>Lachnospirales</taxon>
        <taxon>Lachnospiraceae</taxon>
        <taxon>Fusicatenibacter</taxon>
    </lineage>
</organism>
<evidence type="ECO:0008006" key="5">
    <source>
        <dbReference type="Google" id="ProtNLM"/>
    </source>
</evidence>
<feature type="chain" id="PRO_5038944556" description="Lipoprotein" evidence="1">
    <location>
        <begin position="22"/>
        <end position="153"/>
    </location>
</feature>
<dbReference type="Proteomes" id="UP000095709">
    <property type="component" value="Unassembled WGS sequence"/>
</dbReference>
<evidence type="ECO:0000313" key="3">
    <source>
        <dbReference type="EMBL" id="MCG4766280.1"/>
    </source>
</evidence>
<sequence length="153" mass="17225">MKKATNLISFLILMMVLVGCSKETVHIDFPFEVGDVENVEMYHYAGAPVSAEKKIVVAKTDITDLYHMFENLSLTDKQVEEITGADVTSFRFNLSDGTNYELVYVCNGVKNGKLKSSTGNFEYFTSSDIGSYWSNMDLESVPVKESELPKWHN</sequence>
<name>A0A174Q9M9_9FIRM</name>
<dbReference type="EMBL" id="JAKNFS010000016">
    <property type="protein sequence ID" value="MCG4766280.1"/>
    <property type="molecule type" value="Genomic_DNA"/>
</dbReference>
<dbReference type="PROSITE" id="PS51257">
    <property type="entry name" value="PROKAR_LIPOPROTEIN"/>
    <property type="match status" value="1"/>
</dbReference>
<proteinExistence type="predicted"/>
<dbReference type="Proteomes" id="UP001199915">
    <property type="component" value="Unassembled WGS sequence"/>
</dbReference>
<dbReference type="AlphaFoldDB" id="A0A174Q9M9"/>
<reference evidence="3" key="2">
    <citation type="submission" date="2022-01" db="EMBL/GenBank/DDBJ databases">
        <title>Collection of gut derived symbiotic bacterial strains cultured from healthy donors.</title>
        <authorList>
            <person name="Lin H."/>
            <person name="Kohout C."/>
            <person name="Waligurski E."/>
            <person name="Pamer E.G."/>
        </authorList>
    </citation>
    <scope>NUCLEOTIDE SEQUENCE</scope>
    <source>
        <strain evidence="3">DFI.5.49</strain>
    </source>
</reference>
<evidence type="ECO:0000313" key="2">
    <source>
        <dbReference type="EMBL" id="CUP69933.1"/>
    </source>
</evidence>
<protein>
    <recommendedName>
        <fullName evidence="5">Lipoprotein</fullName>
    </recommendedName>
</protein>